<keyword evidence="4" id="KW-1185">Reference proteome</keyword>
<dbReference type="EMBL" id="JADBEM010000001">
    <property type="protein sequence ID" value="MBE1611814.1"/>
    <property type="molecule type" value="Genomic_DNA"/>
</dbReference>
<dbReference type="GO" id="GO:0010181">
    <property type="term" value="F:FMN binding"/>
    <property type="evidence" value="ECO:0007669"/>
    <property type="project" value="InterPro"/>
</dbReference>
<reference evidence="3" key="1">
    <citation type="submission" date="2020-10" db="EMBL/GenBank/DDBJ databases">
        <title>Sequencing the genomes of 1000 actinobacteria strains.</title>
        <authorList>
            <person name="Klenk H.-P."/>
        </authorList>
    </citation>
    <scope>NUCLEOTIDE SEQUENCE</scope>
    <source>
        <strain evidence="3">DSM 45354</strain>
    </source>
</reference>
<dbReference type="PANTHER" id="PTHR30466">
    <property type="entry name" value="FLAVIN REDUCTASE"/>
    <property type="match status" value="1"/>
</dbReference>
<organism evidence="3 4">
    <name type="scientific">Actinopolymorpha pittospori</name>
    <dbReference type="NCBI Taxonomy" id="648752"/>
    <lineage>
        <taxon>Bacteria</taxon>
        <taxon>Bacillati</taxon>
        <taxon>Actinomycetota</taxon>
        <taxon>Actinomycetes</taxon>
        <taxon>Propionibacteriales</taxon>
        <taxon>Actinopolymorphaceae</taxon>
        <taxon>Actinopolymorpha</taxon>
    </lineage>
</organism>
<evidence type="ECO:0000256" key="1">
    <source>
        <dbReference type="ARBA" id="ARBA00023002"/>
    </source>
</evidence>
<dbReference type="InterPro" id="IPR012349">
    <property type="entry name" value="Split_barrel_FMN-bd"/>
</dbReference>
<keyword evidence="1" id="KW-0560">Oxidoreductase</keyword>
<name>A0A927N479_9ACTN</name>
<feature type="domain" description="Flavin reductase like" evidence="2">
    <location>
        <begin position="16"/>
        <end position="163"/>
    </location>
</feature>
<protein>
    <submittedName>
        <fullName evidence="3">Flavin reductase (DIM6/NTAB) family NADH-FMN oxidoreductase RutF</fullName>
    </submittedName>
</protein>
<evidence type="ECO:0000259" key="2">
    <source>
        <dbReference type="SMART" id="SM00903"/>
    </source>
</evidence>
<dbReference type="Gene3D" id="2.30.110.10">
    <property type="entry name" value="Electron Transport, Fmn-binding Protein, Chain A"/>
    <property type="match status" value="1"/>
</dbReference>
<dbReference type="PANTHER" id="PTHR30466:SF1">
    <property type="entry name" value="FMN REDUCTASE (NADH) RUTF"/>
    <property type="match status" value="1"/>
</dbReference>
<dbReference type="SMART" id="SM00903">
    <property type="entry name" value="Flavin_Reduct"/>
    <property type="match status" value="1"/>
</dbReference>
<dbReference type="Proteomes" id="UP000638648">
    <property type="component" value="Unassembled WGS sequence"/>
</dbReference>
<dbReference type="Pfam" id="PF01613">
    <property type="entry name" value="Flavin_Reduct"/>
    <property type="match status" value="1"/>
</dbReference>
<gene>
    <name evidence="3" type="ORF">HEB94_008662</name>
</gene>
<dbReference type="SUPFAM" id="SSF50475">
    <property type="entry name" value="FMN-binding split barrel"/>
    <property type="match status" value="1"/>
</dbReference>
<dbReference type="GO" id="GO:0042602">
    <property type="term" value="F:riboflavin reductase (NADPH) activity"/>
    <property type="evidence" value="ECO:0007669"/>
    <property type="project" value="TreeGrafter"/>
</dbReference>
<evidence type="ECO:0000313" key="3">
    <source>
        <dbReference type="EMBL" id="MBE1611814.1"/>
    </source>
</evidence>
<sequence length="172" mass="18003">MSEHPPIDPAAYRAALARFASGVTIVSTRWRDVDHAMTVSAFTSASLEPPLVLVCAEKIARFHEAVLATGTFGVSILAAESHAIATHLARRGRPLAGQLDGIPVVRGVTGSALLADGLARLECRTHSVHDGGDHTILLGEVIATDVPALARPALVYYDGAYHPVGSGPDIQV</sequence>
<accession>A0A927N479</accession>
<dbReference type="AlphaFoldDB" id="A0A927N479"/>
<dbReference type="InterPro" id="IPR050268">
    <property type="entry name" value="NADH-dep_flavin_reductase"/>
</dbReference>
<evidence type="ECO:0000313" key="4">
    <source>
        <dbReference type="Proteomes" id="UP000638648"/>
    </source>
</evidence>
<comment type="caution">
    <text evidence="3">The sequence shown here is derived from an EMBL/GenBank/DDBJ whole genome shotgun (WGS) entry which is preliminary data.</text>
</comment>
<dbReference type="RefSeq" id="WP_192754968.1">
    <property type="nucleotide sequence ID" value="NZ_BAABJL010000176.1"/>
</dbReference>
<proteinExistence type="predicted"/>
<dbReference type="InterPro" id="IPR002563">
    <property type="entry name" value="Flavin_Rdtase-like_dom"/>
</dbReference>